<dbReference type="SMART" id="SM00073">
    <property type="entry name" value="HPT"/>
    <property type="match status" value="1"/>
</dbReference>
<evidence type="ECO:0000256" key="4">
    <source>
        <dbReference type="ARBA" id="ARBA00022500"/>
    </source>
</evidence>
<dbReference type="InterPro" id="IPR004358">
    <property type="entry name" value="Sig_transdc_His_kin-like_C"/>
</dbReference>
<dbReference type="SUPFAM" id="SSF47226">
    <property type="entry name" value="Histidine-containing phosphotransfer domain, HPT domain"/>
    <property type="match status" value="1"/>
</dbReference>
<dbReference type="InterPro" id="IPR037006">
    <property type="entry name" value="CheA-like_homodim_sf"/>
</dbReference>
<evidence type="ECO:0000259" key="14">
    <source>
        <dbReference type="PROSITE" id="PS50109"/>
    </source>
</evidence>
<comment type="caution">
    <text evidence="17">The sequence shown here is derived from an EMBL/GenBank/DDBJ whole genome shotgun (WGS) entry which is preliminary data.</text>
</comment>
<dbReference type="OrthoDB" id="9146932at2"/>
<keyword evidence="7" id="KW-0547">Nucleotide-binding</keyword>
<feature type="domain" description="CheW-like" evidence="15">
    <location>
        <begin position="595"/>
        <end position="728"/>
    </location>
</feature>
<accession>A0A4R5VWP7</accession>
<evidence type="ECO:0000259" key="16">
    <source>
        <dbReference type="PROSITE" id="PS50894"/>
    </source>
</evidence>
<dbReference type="InterPro" id="IPR004105">
    <property type="entry name" value="CheA-like_dim"/>
</dbReference>
<keyword evidence="6" id="KW-0808">Transferase</keyword>
<dbReference type="Gene3D" id="1.20.120.160">
    <property type="entry name" value="HPT domain"/>
    <property type="match status" value="1"/>
</dbReference>
<comment type="function">
    <text evidence="11">Involved in the transmission of sensory signals from the chemoreceptors to the flagellar motors. CheA is autophosphorylated; it can transfer its phosphate group to either CheB or CheY.</text>
</comment>
<evidence type="ECO:0000256" key="13">
    <source>
        <dbReference type="SAM" id="MobiDB-lite"/>
    </source>
</evidence>
<dbReference type="Gene3D" id="2.30.30.40">
    <property type="entry name" value="SH3 Domains"/>
    <property type="match status" value="1"/>
</dbReference>
<dbReference type="PANTHER" id="PTHR43395:SF10">
    <property type="entry name" value="CHEMOTAXIS PROTEIN CHEA"/>
    <property type="match status" value="1"/>
</dbReference>
<organism evidence="17 18">
    <name type="scientific">Sapientia aquatica</name>
    <dbReference type="NCBI Taxonomy" id="1549640"/>
    <lineage>
        <taxon>Bacteria</taxon>
        <taxon>Pseudomonadati</taxon>
        <taxon>Pseudomonadota</taxon>
        <taxon>Betaproteobacteria</taxon>
        <taxon>Burkholderiales</taxon>
        <taxon>Oxalobacteraceae</taxon>
        <taxon>Sapientia</taxon>
    </lineage>
</organism>
<dbReference type="SUPFAM" id="SSF47384">
    <property type="entry name" value="Homodimeric domain of signal transducing histidine kinase"/>
    <property type="match status" value="1"/>
</dbReference>
<feature type="domain" description="HPt" evidence="16">
    <location>
        <begin position="4"/>
        <end position="108"/>
    </location>
</feature>
<dbReference type="InterPro" id="IPR036641">
    <property type="entry name" value="HPT_dom_sf"/>
</dbReference>
<dbReference type="InterPro" id="IPR036097">
    <property type="entry name" value="HisK_dim/P_sf"/>
</dbReference>
<dbReference type="InterPro" id="IPR036061">
    <property type="entry name" value="CheW-like_dom_sf"/>
</dbReference>
<dbReference type="InterPro" id="IPR002545">
    <property type="entry name" value="CheW-lke_dom"/>
</dbReference>
<evidence type="ECO:0000256" key="2">
    <source>
        <dbReference type="ARBA" id="ARBA00012438"/>
    </source>
</evidence>
<dbReference type="GO" id="GO:0000155">
    <property type="term" value="F:phosphorelay sensor kinase activity"/>
    <property type="evidence" value="ECO:0007669"/>
    <property type="project" value="InterPro"/>
</dbReference>
<evidence type="ECO:0000256" key="9">
    <source>
        <dbReference type="ARBA" id="ARBA00022840"/>
    </source>
</evidence>
<dbReference type="SMART" id="SM00260">
    <property type="entry name" value="CheW"/>
    <property type="match status" value="1"/>
</dbReference>
<dbReference type="InterPro" id="IPR008207">
    <property type="entry name" value="Sig_transdc_His_kin_Hpt_dom"/>
</dbReference>
<dbReference type="SUPFAM" id="SSF50341">
    <property type="entry name" value="CheW-like"/>
    <property type="match status" value="1"/>
</dbReference>
<dbReference type="PRINTS" id="PR00344">
    <property type="entry name" value="BCTRLSENSOR"/>
</dbReference>
<evidence type="ECO:0000256" key="7">
    <source>
        <dbReference type="ARBA" id="ARBA00022741"/>
    </source>
</evidence>
<dbReference type="SUPFAM" id="SSF55874">
    <property type="entry name" value="ATPase domain of HSP90 chaperone/DNA topoisomerase II/histidine kinase"/>
    <property type="match status" value="1"/>
</dbReference>
<evidence type="ECO:0000256" key="6">
    <source>
        <dbReference type="ARBA" id="ARBA00022679"/>
    </source>
</evidence>
<keyword evidence="9" id="KW-0067">ATP-binding</keyword>
<evidence type="ECO:0000256" key="5">
    <source>
        <dbReference type="ARBA" id="ARBA00022553"/>
    </source>
</evidence>
<dbReference type="EC" id="2.7.13.3" evidence="2"/>
<keyword evidence="8" id="KW-0418">Kinase</keyword>
<dbReference type="Pfam" id="PF01627">
    <property type="entry name" value="Hpt"/>
    <property type="match status" value="1"/>
</dbReference>
<dbReference type="InterPro" id="IPR051315">
    <property type="entry name" value="Bact_Chemotaxis_CheA"/>
</dbReference>
<evidence type="ECO:0000256" key="11">
    <source>
        <dbReference type="ARBA" id="ARBA00035100"/>
    </source>
</evidence>
<dbReference type="InterPro" id="IPR003594">
    <property type="entry name" value="HATPase_dom"/>
</dbReference>
<feature type="compositionally biased region" description="Polar residues" evidence="13">
    <location>
        <begin position="144"/>
        <end position="162"/>
    </location>
</feature>
<dbReference type="SMART" id="SM01231">
    <property type="entry name" value="H-kinase_dim"/>
    <property type="match status" value="1"/>
</dbReference>
<keyword evidence="18" id="KW-1185">Reference proteome</keyword>
<evidence type="ECO:0000313" key="17">
    <source>
        <dbReference type="EMBL" id="TDK63775.1"/>
    </source>
</evidence>
<keyword evidence="5 12" id="KW-0597">Phosphoprotein</keyword>
<proteinExistence type="predicted"/>
<comment type="catalytic activity">
    <reaction evidence="1">
        <text>ATP + protein L-histidine = ADP + protein N-phospho-L-histidine.</text>
        <dbReference type="EC" id="2.7.13.3"/>
    </reaction>
</comment>
<feature type="region of interest" description="Disordered" evidence="13">
    <location>
        <begin position="144"/>
        <end position="163"/>
    </location>
</feature>
<dbReference type="EMBL" id="SMYL01000008">
    <property type="protein sequence ID" value="TDK63775.1"/>
    <property type="molecule type" value="Genomic_DNA"/>
</dbReference>
<dbReference type="Pfam" id="PF01584">
    <property type="entry name" value="CheW"/>
    <property type="match status" value="1"/>
</dbReference>
<dbReference type="PANTHER" id="PTHR43395">
    <property type="entry name" value="SENSOR HISTIDINE KINASE CHEA"/>
    <property type="match status" value="1"/>
</dbReference>
<evidence type="ECO:0000256" key="10">
    <source>
        <dbReference type="ARBA" id="ARBA00023012"/>
    </source>
</evidence>
<dbReference type="InterPro" id="IPR005467">
    <property type="entry name" value="His_kinase_dom"/>
</dbReference>
<dbReference type="CDD" id="cd00731">
    <property type="entry name" value="CheA_reg"/>
    <property type="match status" value="1"/>
</dbReference>
<gene>
    <name evidence="17" type="ORF">E2I14_14515</name>
</gene>
<dbReference type="Pfam" id="PF02518">
    <property type="entry name" value="HATPase_c"/>
    <property type="match status" value="1"/>
</dbReference>
<dbReference type="Gene3D" id="3.30.565.10">
    <property type="entry name" value="Histidine kinase-like ATPase, C-terminal domain"/>
    <property type="match status" value="1"/>
</dbReference>
<dbReference type="SMART" id="SM00387">
    <property type="entry name" value="HATPase_c"/>
    <property type="match status" value="1"/>
</dbReference>
<dbReference type="PROSITE" id="PS50109">
    <property type="entry name" value="HIS_KIN"/>
    <property type="match status" value="1"/>
</dbReference>
<feature type="domain" description="Histidine kinase" evidence="14">
    <location>
        <begin position="390"/>
        <end position="593"/>
    </location>
</feature>
<dbReference type="RefSeq" id="WP_133329782.1">
    <property type="nucleotide sequence ID" value="NZ_SMYL01000008.1"/>
</dbReference>
<keyword evidence="4" id="KW-0145">Chemotaxis</keyword>
<keyword evidence="10" id="KW-0902">Two-component regulatory system</keyword>
<dbReference type="GO" id="GO:0006935">
    <property type="term" value="P:chemotaxis"/>
    <property type="evidence" value="ECO:0007669"/>
    <property type="project" value="UniProtKB-KW"/>
</dbReference>
<dbReference type="Pfam" id="PF02895">
    <property type="entry name" value="H-kinase_dim"/>
    <property type="match status" value="1"/>
</dbReference>
<dbReference type="CDD" id="cd00088">
    <property type="entry name" value="HPT"/>
    <property type="match status" value="1"/>
</dbReference>
<dbReference type="InterPro" id="IPR036890">
    <property type="entry name" value="HATPase_C_sf"/>
</dbReference>
<dbReference type="PROSITE" id="PS50851">
    <property type="entry name" value="CHEW"/>
    <property type="match status" value="1"/>
</dbReference>
<protein>
    <recommendedName>
        <fullName evidence="3">Chemotaxis protein CheA</fullName>
        <ecNumber evidence="2">2.7.13.3</ecNumber>
    </recommendedName>
</protein>
<evidence type="ECO:0000259" key="15">
    <source>
        <dbReference type="PROSITE" id="PS50851"/>
    </source>
</evidence>
<reference evidence="17 18" key="1">
    <citation type="submission" date="2019-03" db="EMBL/GenBank/DDBJ databases">
        <title>Sapientia aquatica gen. nov., sp. nov., isolated from a crater lake.</title>
        <authorList>
            <person name="Felfoldi T."/>
            <person name="Szabo A."/>
            <person name="Toth E."/>
            <person name="Schumann P."/>
            <person name="Keki Z."/>
            <person name="Marialigeti K."/>
            <person name="Mathe I."/>
        </authorList>
    </citation>
    <scope>NUCLEOTIDE SEQUENCE [LARGE SCALE GENOMIC DNA]</scope>
    <source>
        <strain evidence="17 18">SA-152</strain>
    </source>
</reference>
<evidence type="ECO:0000256" key="8">
    <source>
        <dbReference type="ARBA" id="ARBA00022777"/>
    </source>
</evidence>
<evidence type="ECO:0000256" key="1">
    <source>
        <dbReference type="ARBA" id="ARBA00000085"/>
    </source>
</evidence>
<dbReference type="Gene3D" id="1.10.287.560">
    <property type="entry name" value="Histidine kinase CheA-like, homodimeric domain"/>
    <property type="match status" value="1"/>
</dbReference>
<dbReference type="GO" id="GO:0005737">
    <property type="term" value="C:cytoplasm"/>
    <property type="evidence" value="ECO:0007669"/>
    <property type="project" value="InterPro"/>
</dbReference>
<name>A0A4R5VWP7_9BURK</name>
<dbReference type="CDD" id="cd16916">
    <property type="entry name" value="HATPase_CheA-like"/>
    <property type="match status" value="1"/>
</dbReference>
<evidence type="ECO:0000313" key="18">
    <source>
        <dbReference type="Proteomes" id="UP000294829"/>
    </source>
</evidence>
<dbReference type="GO" id="GO:0005524">
    <property type="term" value="F:ATP binding"/>
    <property type="evidence" value="ECO:0007669"/>
    <property type="project" value="UniProtKB-KW"/>
</dbReference>
<dbReference type="FunFam" id="3.30.565.10:FF:000016">
    <property type="entry name" value="Chemotaxis protein CheA, putative"/>
    <property type="match status" value="1"/>
</dbReference>
<feature type="modified residue" description="Phosphohistidine" evidence="12">
    <location>
        <position position="51"/>
    </location>
</feature>
<dbReference type="AlphaFoldDB" id="A0A4R5VWP7"/>
<evidence type="ECO:0000256" key="3">
    <source>
        <dbReference type="ARBA" id="ARBA00021495"/>
    </source>
</evidence>
<dbReference type="Proteomes" id="UP000294829">
    <property type="component" value="Unassembled WGS sequence"/>
</dbReference>
<evidence type="ECO:0000256" key="12">
    <source>
        <dbReference type="PROSITE-ProRule" id="PRU00110"/>
    </source>
</evidence>
<sequence length="758" mass="81580">MTENDRLLDDALLLFFDEAREMLQGIEDGLLSLQSNPQDQEIVHSLFRSAHTIKGTSGIFSLDRVVKFTHQVESVLDRVRKGTLTIDGPLSEALFASCDMMAALLQQAEQHTDNPAQLADTDNAAQELADKLSQFLGLRDSTSAAPANGASTSNPTSNQGSNAAEPVWHLSLRFGVDTFRNGFDPLTVIEYLKSAGEIISITVVDASFPDWENFEAESCYLGFEIRLKSTATKAAIESAFEFVADDCAVRIIAPTRRASDFIALINELPQEQRLGDILVACGAVTREGLDQALAYQVEINNDTAALSAGKPIGEILIAQNKVAPEVVEAALDRQVRNGSGAARQEGGLFVRVPADKLDELINLVGELVICGASASLQAVNAKDAGLIGTTQQLSRLVEEIRDGALGLRMVRIGETFVRYRRVVHDVSTELGKVVALEIEGADTELDKSVVEKIGDPLMHLVRNSLDHGIEMPDVRVAAGKPSSGTINLSARHDSGNIVIQVSDDGKGLDGEKLLAKGRERGLVGENQVLTESEKFELIFAPGFSTAEKVTNLSGRGVGMDVVRKNIEALRGSVKISSELGRGTTIEIRLPLTLAIIDGFLVRIGDGSFVIPLHAVLECIDANPSELNLNQNSAGFIKLRGEVLPLLDLRSVFVCQGKAPAKRRIVVVRSGAGKAGLIVDRLDGEYQTVIKPLGKLFRHLNGISGSTVLGSGEVALILDVAALVKLVTHHRVDEVGDRQKMLLRDLQAIGVDHGNFNRG</sequence>
<dbReference type="PROSITE" id="PS50894">
    <property type="entry name" value="HPT"/>
    <property type="match status" value="1"/>
</dbReference>